<protein>
    <submittedName>
        <fullName evidence="1">MULE domain-containing protein</fullName>
    </submittedName>
</protein>
<reference evidence="1 2" key="1">
    <citation type="submission" date="2019-08" db="EMBL/GenBank/DDBJ databases">
        <title>Whole genome of Aphis craccivora.</title>
        <authorList>
            <person name="Voronova N.V."/>
            <person name="Shulinski R.S."/>
            <person name="Bandarenka Y.V."/>
            <person name="Zhorov D.G."/>
            <person name="Warner D."/>
        </authorList>
    </citation>
    <scope>NUCLEOTIDE SEQUENCE [LARGE SCALE GENOMIC DNA]</scope>
    <source>
        <strain evidence="1">180601</strain>
        <tissue evidence="1">Whole Body</tissue>
    </source>
</reference>
<dbReference type="Proteomes" id="UP000478052">
    <property type="component" value="Unassembled WGS sequence"/>
</dbReference>
<name>A0A6G0W0T7_APHCR</name>
<evidence type="ECO:0000313" key="2">
    <source>
        <dbReference type="Proteomes" id="UP000478052"/>
    </source>
</evidence>
<comment type="caution">
    <text evidence="1">The sequence shown here is derived from an EMBL/GenBank/DDBJ whole genome shotgun (WGS) entry which is preliminary data.</text>
</comment>
<accession>A0A6G0W0T7</accession>
<proteinExistence type="predicted"/>
<evidence type="ECO:0000313" key="1">
    <source>
        <dbReference type="EMBL" id="KAF0717471.1"/>
    </source>
</evidence>
<organism evidence="1 2">
    <name type="scientific">Aphis craccivora</name>
    <name type="common">Cowpea aphid</name>
    <dbReference type="NCBI Taxonomy" id="307492"/>
    <lineage>
        <taxon>Eukaryota</taxon>
        <taxon>Metazoa</taxon>
        <taxon>Ecdysozoa</taxon>
        <taxon>Arthropoda</taxon>
        <taxon>Hexapoda</taxon>
        <taxon>Insecta</taxon>
        <taxon>Pterygota</taxon>
        <taxon>Neoptera</taxon>
        <taxon>Paraneoptera</taxon>
        <taxon>Hemiptera</taxon>
        <taxon>Sternorrhyncha</taxon>
        <taxon>Aphidomorpha</taxon>
        <taxon>Aphidoidea</taxon>
        <taxon>Aphididae</taxon>
        <taxon>Aphidini</taxon>
        <taxon>Aphis</taxon>
        <taxon>Aphis</taxon>
    </lineage>
</organism>
<gene>
    <name evidence="1" type="ORF">FWK35_00032413</name>
</gene>
<dbReference type="AlphaFoldDB" id="A0A6G0W0T7"/>
<dbReference type="OrthoDB" id="6618499at2759"/>
<keyword evidence="2" id="KW-1185">Reference proteome</keyword>
<dbReference type="EMBL" id="VUJU01009813">
    <property type="protein sequence ID" value="KAF0717471.1"/>
    <property type="molecule type" value="Genomic_DNA"/>
</dbReference>
<feature type="non-terminal residue" evidence="1">
    <location>
        <position position="1"/>
    </location>
</feature>
<sequence>ANCKFATQLLKISQRYVDTCFKCFFGLLLLPSDQIQYGFTERIEDAKFPPSLWAKEPTDESRTTNGAESFHKIQTETLLKINSINKQKINILWENIKEKQDYILKSREEYQTGKLTLINYIRQMDAERSDECIDFLMMSGFRCQKKLILPKEYDFAWREQLLPSDQIIQYGFTELMSICPTDITDFSDYVLNNYIIEDAKFPPSHWAKEPTDEPRTINGAESFHSHYNSQFYYSHPNIYQDEFEYSGRL</sequence>